<dbReference type="AlphaFoldDB" id="A0A3N5BAE4"/>
<protein>
    <submittedName>
        <fullName evidence="1">Uncharacterized protein</fullName>
    </submittedName>
</protein>
<sequence length="81" mass="7994">MAGAGLGVSASPFAAISGERKRKIPGATGSNWPPKSCGGVEAGEGFAAVAGILVEMMVLSGGSLSCVPVVSAGMRRWVCLS</sequence>
<organism evidence="1 2">
    <name type="scientific">Thermodesulfitimonas autotrophica</name>
    <dbReference type="NCBI Taxonomy" id="1894989"/>
    <lineage>
        <taxon>Bacteria</taxon>
        <taxon>Bacillati</taxon>
        <taxon>Bacillota</taxon>
        <taxon>Clostridia</taxon>
        <taxon>Thermoanaerobacterales</taxon>
        <taxon>Thermoanaerobacteraceae</taxon>
        <taxon>Thermodesulfitimonas</taxon>
    </lineage>
</organism>
<dbReference type="RefSeq" id="WP_123928567.1">
    <property type="nucleotide sequence ID" value="NZ_RKRE01000002.1"/>
</dbReference>
<gene>
    <name evidence="1" type="ORF">EDD75_0866</name>
</gene>
<name>A0A3N5BAE4_9THEO</name>
<keyword evidence="2" id="KW-1185">Reference proteome</keyword>
<dbReference type="Proteomes" id="UP000282654">
    <property type="component" value="Unassembled WGS sequence"/>
</dbReference>
<accession>A0A3N5BAE4</accession>
<dbReference type="EMBL" id="RKRE01000002">
    <property type="protein sequence ID" value="RPF46618.1"/>
    <property type="molecule type" value="Genomic_DNA"/>
</dbReference>
<evidence type="ECO:0000313" key="1">
    <source>
        <dbReference type="EMBL" id="RPF46618.1"/>
    </source>
</evidence>
<evidence type="ECO:0000313" key="2">
    <source>
        <dbReference type="Proteomes" id="UP000282654"/>
    </source>
</evidence>
<reference evidence="1 2" key="1">
    <citation type="submission" date="2018-11" db="EMBL/GenBank/DDBJ databases">
        <title>Genomic Encyclopedia of Type Strains, Phase IV (KMG-IV): sequencing the most valuable type-strain genomes for metagenomic binning, comparative biology and taxonomic classification.</title>
        <authorList>
            <person name="Goeker M."/>
        </authorList>
    </citation>
    <scope>NUCLEOTIDE SEQUENCE [LARGE SCALE GENOMIC DNA]</scope>
    <source>
        <strain evidence="1 2">DSM 102936</strain>
    </source>
</reference>
<comment type="caution">
    <text evidence="1">The sequence shown here is derived from an EMBL/GenBank/DDBJ whole genome shotgun (WGS) entry which is preliminary data.</text>
</comment>
<proteinExistence type="predicted"/>